<name>A0ACB9ZMD5_CATRO</name>
<dbReference type="EMBL" id="CM044708">
    <property type="protein sequence ID" value="KAI5648600.1"/>
    <property type="molecule type" value="Genomic_DNA"/>
</dbReference>
<sequence>MARTTSCFFLLLLLHFLLIMIMSFFHVFAGSTRPLQVEPPPNYVTFIVNAPNKINHQENGGGHVENCLPKGFHQSSGPSRYINYQPFGSKLRSSSQPPKNTP</sequence>
<comment type="caution">
    <text evidence="1">The sequence shown here is derived from an EMBL/GenBank/DDBJ whole genome shotgun (WGS) entry which is preliminary data.</text>
</comment>
<proteinExistence type="predicted"/>
<accession>A0ACB9ZMD5</accession>
<gene>
    <name evidence="1" type="ORF">M9H77_34605</name>
</gene>
<keyword evidence="2" id="KW-1185">Reference proteome</keyword>
<dbReference type="Proteomes" id="UP001060085">
    <property type="component" value="Linkage Group LG08"/>
</dbReference>
<evidence type="ECO:0000313" key="2">
    <source>
        <dbReference type="Proteomes" id="UP001060085"/>
    </source>
</evidence>
<protein>
    <submittedName>
        <fullName evidence="1">Uncharacterized protein</fullName>
    </submittedName>
</protein>
<reference evidence="2" key="1">
    <citation type="journal article" date="2023" name="Nat. Plants">
        <title>Single-cell RNA sequencing provides a high-resolution roadmap for understanding the multicellular compartmentation of specialized metabolism.</title>
        <authorList>
            <person name="Sun S."/>
            <person name="Shen X."/>
            <person name="Li Y."/>
            <person name="Li Y."/>
            <person name="Wang S."/>
            <person name="Li R."/>
            <person name="Zhang H."/>
            <person name="Shen G."/>
            <person name="Guo B."/>
            <person name="Wei J."/>
            <person name="Xu J."/>
            <person name="St-Pierre B."/>
            <person name="Chen S."/>
            <person name="Sun C."/>
        </authorList>
    </citation>
    <scope>NUCLEOTIDE SEQUENCE [LARGE SCALE GENOMIC DNA]</scope>
</reference>
<organism evidence="1 2">
    <name type="scientific">Catharanthus roseus</name>
    <name type="common">Madagascar periwinkle</name>
    <name type="synonym">Vinca rosea</name>
    <dbReference type="NCBI Taxonomy" id="4058"/>
    <lineage>
        <taxon>Eukaryota</taxon>
        <taxon>Viridiplantae</taxon>
        <taxon>Streptophyta</taxon>
        <taxon>Embryophyta</taxon>
        <taxon>Tracheophyta</taxon>
        <taxon>Spermatophyta</taxon>
        <taxon>Magnoliopsida</taxon>
        <taxon>eudicotyledons</taxon>
        <taxon>Gunneridae</taxon>
        <taxon>Pentapetalae</taxon>
        <taxon>asterids</taxon>
        <taxon>lamiids</taxon>
        <taxon>Gentianales</taxon>
        <taxon>Apocynaceae</taxon>
        <taxon>Rauvolfioideae</taxon>
        <taxon>Vinceae</taxon>
        <taxon>Catharanthinae</taxon>
        <taxon>Catharanthus</taxon>
    </lineage>
</organism>
<evidence type="ECO:0000313" key="1">
    <source>
        <dbReference type="EMBL" id="KAI5648600.1"/>
    </source>
</evidence>